<dbReference type="InterPro" id="IPR023614">
    <property type="entry name" value="Porin_dom_sf"/>
</dbReference>
<dbReference type="KEGG" id="buy:D8S85_01935"/>
<evidence type="ECO:0000313" key="2">
    <source>
        <dbReference type="EMBL" id="AZS28432.1"/>
    </source>
</evidence>
<feature type="chain" id="PRO_5019573018" evidence="1">
    <location>
        <begin position="20"/>
        <end position="459"/>
    </location>
</feature>
<organism evidence="2 3">
    <name type="scientific">Butyricimonas faecalis</name>
    <dbReference type="NCBI Taxonomy" id="2093856"/>
    <lineage>
        <taxon>Bacteria</taxon>
        <taxon>Pseudomonadati</taxon>
        <taxon>Bacteroidota</taxon>
        <taxon>Bacteroidia</taxon>
        <taxon>Bacteroidales</taxon>
        <taxon>Odoribacteraceae</taxon>
        <taxon>Butyricimonas</taxon>
    </lineage>
</organism>
<gene>
    <name evidence="2" type="ORF">D8S85_01935</name>
</gene>
<dbReference type="EMBL" id="CP032819">
    <property type="protein sequence ID" value="AZS28432.1"/>
    <property type="molecule type" value="Genomic_DNA"/>
</dbReference>
<name>A0A3S9VPE9_9BACT</name>
<evidence type="ECO:0000313" key="3">
    <source>
        <dbReference type="Proteomes" id="UP000270673"/>
    </source>
</evidence>
<dbReference type="AlphaFoldDB" id="A0A3S9VPE9"/>
<dbReference type="Pfam" id="PF07396">
    <property type="entry name" value="Porin_O_P"/>
    <property type="match status" value="1"/>
</dbReference>
<proteinExistence type="predicted"/>
<dbReference type="OrthoDB" id="1151129at2"/>
<dbReference type="SUPFAM" id="SSF56935">
    <property type="entry name" value="Porins"/>
    <property type="match status" value="1"/>
</dbReference>
<accession>A0A3S9VPE9</accession>
<feature type="signal peptide" evidence="1">
    <location>
        <begin position="1"/>
        <end position="19"/>
    </location>
</feature>
<keyword evidence="3" id="KW-1185">Reference proteome</keyword>
<dbReference type="InterPro" id="IPR010870">
    <property type="entry name" value="Porin_O/P"/>
</dbReference>
<protein>
    <submittedName>
        <fullName evidence="2">Porin</fullName>
    </submittedName>
</protein>
<dbReference type="Proteomes" id="UP000270673">
    <property type="component" value="Chromosome"/>
</dbReference>
<sequence>MKKLILSSVICLVTLGVFAQEQKEDGERYNQYGVKVNRQKLQAEERNGILVFESLNQSYKFWFDIRVQLDGAVFWGLDKDFDPIGNNVSVRRARFAVKAQINKNWYGEIDTDFSNGEFELKDAIIEFTGLDNFSFKAGNFKEDFSMEQTTSSRYLPFMERPMVVQTFAPSRHLGIQAEYAKHWWRASFGVFFQAIDNLETSTFVADNNKDYGRNQGMSYTGKVNFMPFSDDRTMGLHFGIAGSYRTPKTDVDPKDFGGSRFSSRNSTSINRKKYLDTDVIKDVKHDLLYGFELAGYKNGFRFQSELIGNNTKVKNTNAEYAGTHHFGGWYVMAGYLLFGGQQRFNNAEGEFTQPGRGKKWGDLEILARYDYMDLNSRSIRGGSGENYTIGLNYYVNNSVKFVLNYQYSSNDRYANGKGKLIVGHDADGKPTADYTKVAAKKGKAGVNYSMLGLRMEIDF</sequence>
<dbReference type="Gene3D" id="2.40.160.10">
    <property type="entry name" value="Porin"/>
    <property type="match status" value="1"/>
</dbReference>
<dbReference type="RefSeq" id="WP_106624554.1">
    <property type="nucleotide sequence ID" value="NZ_CP032819.1"/>
</dbReference>
<evidence type="ECO:0000256" key="1">
    <source>
        <dbReference type="SAM" id="SignalP"/>
    </source>
</evidence>
<reference evidence="2 3" key="1">
    <citation type="submission" date="2018-10" db="EMBL/GenBank/DDBJ databases">
        <title>Butyricimonas faecalis sp. nov., isolated from human faeces and emended description of the genus Butyricimonas.</title>
        <authorList>
            <person name="Le Roy T."/>
            <person name="Van der Smissen P."/>
            <person name="Paquot A."/>
            <person name="Delzenne N."/>
            <person name="Muccioli G."/>
            <person name="Collet J.-F."/>
            <person name="Cani P.D."/>
        </authorList>
    </citation>
    <scope>NUCLEOTIDE SEQUENCE [LARGE SCALE GENOMIC DNA]</scope>
    <source>
        <strain evidence="2 3">H184</strain>
    </source>
</reference>
<keyword evidence="1" id="KW-0732">Signal</keyword>